<comment type="caution">
    <text evidence="1">The sequence shown here is derived from an EMBL/GenBank/DDBJ whole genome shotgun (WGS) entry which is preliminary data.</text>
</comment>
<dbReference type="EMBL" id="AVOX01000046">
    <property type="protein sequence ID" value="ERF77854.1"/>
    <property type="molecule type" value="Genomic_DNA"/>
</dbReference>
<gene>
    <name evidence="1" type="ORF">N561_09345</name>
</gene>
<dbReference type="AlphaFoldDB" id="U1I6L7"/>
<name>U1I6L7_9PAST</name>
<dbReference type="Proteomes" id="UP000016529">
    <property type="component" value="Unassembled WGS sequence"/>
</dbReference>
<sequence>MGYSFYLIVVKKMCDAQNSLLHTTQLKKVVN</sequence>
<protein>
    <submittedName>
        <fullName evidence="1">Uncharacterized protein</fullName>
    </submittedName>
</protein>
<proteinExistence type="predicted"/>
<organism evidence="1 2">
    <name type="scientific">Gallibacterium anatis 12656/12</name>
    <dbReference type="NCBI Taxonomy" id="1195244"/>
    <lineage>
        <taxon>Bacteria</taxon>
        <taxon>Pseudomonadati</taxon>
        <taxon>Pseudomonadota</taxon>
        <taxon>Gammaproteobacteria</taxon>
        <taxon>Pasteurellales</taxon>
        <taxon>Pasteurellaceae</taxon>
        <taxon>Gallibacterium</taxon>
    </lineage>
</organism>
<evidence type="ECO:0000313" key="2">
    <source>
        <dbReference type="Proteomes" id="UP000016529"/>
    </source>
</evidence>
<evidence type="ECO:0000313" key="1">
    <source>
        <dbReference type="EMBL" id="ERF77854.1"/>
    </source>
</evidence>
<reference evidence="1 2" key="1">
    <citation type="journal article" date="2013" name="Genome Announc.">
        <title>Draft Genome Sequence of Gallibacterium anatis bv. haemolytica 12656-12 Liver, an Isolate Obtained from the Liver of a Septicemic Chicken.</title>
        <authorList>
            <person name="Kudirkiene E."/>
            <person name="Christensen H."/>
            <person name="Bojesen A.M."/>
        </authorList>
    </citation>
    <scope>NUCLEOTIDE SEQUENCE [LARGE SCALE GENOMIC DNA]</scope>
    <source>
        <strain evidence="1">12656/12</strain>
    </source>
</reference>
<accession>U1I6L7</accession>